<reference evidence="2" key="1">
    <citation type="submission" date="2015-10" db="EMBL/GenBank/DDBJ databases">
        <title>Genome of Paenibacillus bovis sp. nov.</title>
        <authorList>
            <person name="Wu Z."/>
            <person name="Gao C."/>
            <person name="Liu Z."/>
            <person name="Zheng H."/>
        </authorList>
    </citation>
    <scope>NUCLEOTIDE SEQUENCE [LARGE SCALE GENOMIC DNA]</scope>
    <source>
        <strain evidence="2">BD3526</strain>
    </source>
</reference>
<organism evidence="1 2">
    <name type="scientific">Paenibacillus bovis</name>
    <dbReference type="NCBI Taxonomy" id="1616788"/>
    <lineage>
        <taxon>Bacteria</taxon>
        <taxon>Bacillati</taxon>
        <taxon>Bacillota</taxon>
        <taxon>Bacilli</taxon>
        <taxon>Bacillales</taxon>
        <taxon>Paenibacillaceae</taxon>
        <taxon>Paenibacillus</taxon>
    </lineage>
</organism>
<gene>
    <name evidence="1" type="ORF">AR543_15230</name>
</gene>
<dbReference type="AlphaFoldDB" id="A0A172ZNQ4"/>
<proteinExistence type="predicted"/>
<evidence type="ECO:0008006" key="3">
    <source>
        <dbReference type="Google" id="ProtNLM"/>
    </source>
</evidence>
<protein>
    <recommendedName>
        <fullName evidence="3">Thiol reductase thioredoxin</fullName>
    </recommendedName>
</protein>
<dbReference type="KEGG" id="pbv:AR543_15230"/>
<keyword evidence="2" id="KW-1185">Reference proteome</keyword>
<accession>A0A172ZNQ4</accession>
<dbReference type="EMBL" id="CP013023">
    <property type="protein sequence ID" value="ANF98850.1"/>
    <property type="molecule type" value="Genomic_DNA"/>
</dbReference>
<dbReference type="STRING" id="1616788.AR543_15230"/>
<dbReference type="Proteomes" id="UP000078148">
    <property type="component" value="Chromosome"/>
</dbReference>
<sequence length="106" mass="12191">MQELTEQQALELASQSGEAAAIYIYTPLCGTCRMGRRMLETALPLLPDHMTYALNINFAPRFVQAYEITSVPCLIVFEAWRVKSPRMLYRMESVQRILEHIRSVIV</sequence>
<dbReference type="InterPro" id="IPR036249">
    <property type="entry name" value="Thioredoxin-like_sf"/>
</dbReference>
<name>A0A172ZNQ4_9BACL</name>
<evidence type="ECO:0000313" key="1">
    <source>
        <dbReference type="EMBL" id="ANF98850.1"/>
    </source>
</evidence>
<dbReference type="Gene3D" id="3.40.30.10">
    <property type="entry name" value="Glutaredoxin"/>
    <property type="match status" value="1"/>
</dbReference>
<dbReference type="SUPFAM" id="SSF52833">
    <property type="entry name" value="Thioredoxin-like"/>
    <property type="match status" value="1"/>
</dbReference>
<reference evidence="1 2" key="2">
    <citation type="journal article" date="2016" name="Int. J. Syst. Evol. Microbiol.">
        <title>Paenibacillus bovis sp. nov., isolated from raw yak (Bos grunniens) milk.</title>
        <authorList>
            <person name="Gao C."/>
            <person name="Han J."/>
            <person name="Liu Z."/>
            <person name="Xu X."/>
            <person name="Hang F."/>
            <person name="Wu Z."/>
        </authorList>
    </citation>
    <scope>NUCLEOTIDE SEQUENCE [LARGE SCALE GENOMIC DNA]</scope>
    <source>
        <strain evidence="1 2">BD3526</strain>
    </source>
</reference>
<evidence type="ECO:0000313" key="2">
    <source>
        <dbReference type="Proteomes" id="UP000078148"/>
    </source>
</evidence>
<dbReference type="CDD" id="cd02947">
    <property type="entry name" value="TRX_family"/>
    <property type="match status" value="1"/>
</dbReference>